<accession>A0A1T4NGR6</accession>
<dbReference type="EMBL" id="FUWH01000004">
    <property type="protein sequence ID" value="SJZ78551.1"/>
    <property type="molecule type" value="Genomic_DNA"/>
</dbReference>
<keyword evidence="3" id="KW-1185">Reference proteome</keyword>
<name>A0A1T4NGR6_9BACT</name>
<protein>
    <recommendedName>
        <fullName evidence="4">Chaperone of endosialidase</fullName>
    </recommendedName>
</protein>
<reference evidence="2 3" key="1">
    <citation type="submission" date="2017-02" db="EMBL/GenBank/DDBJ databases">
        <authorList>
            <person name="Peterson S.W."/>
        </authorList>
    </citation>
    <scope>NUCLEOTIDE SEQUENCE [LARGE SCALE GENOMIC DNA]</scope>
    <source>
        <strain evidence="2 3">DSM 22335</strain>
    </source>
</reference>
<feature type="signal peptide" evidence="1">
    <location>
        <begin position="1"/>
        <end position="19"/>
    </location>
</feature>
<sequence>MKNYVVVLFCYLLSFKSNAQNTFPSTGNVGIGTSSPAAPLEVYGNGIRVNTSGTKISGFANVINAGSWDMLAYSDDGAQVVLGGYRSAQFTRLGLFTTGLERLHIDSDGNVGIGTLFPTEKLSVNGNLRVRKVIVTQTAWSDYVFHKNYRLRPLQEVEQFIKDNGHLPDVPAEKEVINDGLNLGDNQAVLLRKIEELTLYIIEMKKEIEILKRKKQNG</sequence>
<dbReference type="Proteomes" id="UP000190888">
    <property type="component" value="Unassembled WGS sequence"/>
</dbReference>
<keyword evidence="1" id="KW-0732">Signal</keyword>
<organism evidence="2 3">
    <name type="scientific">Sediminibacterium ginsengisoli</name>
    <dbReference type="NCBI Taxonomy" id="413434"/>
    <lineage>
        <taxon>Bacteria</taxon>
        <taxon>Pseudomonadati</taxon>
        <taxon>Bacteroidota</taxon>
        <taxon>Chitinophagia</taxon>
        <taxon>Chitinophagales</taxon>
        <taxon>Chitinophagaceae</taxon>
        <taxon>Sediminibacterium</taxon>
    </lineage>
</organism>
<dbReference type="STRING" id="413434.SAMN04488132_104255"/>
<dbReference type="OrthoDB" id="9793307at2"/>
<evidence type="ECO:0000313" key="2">
    <source>
        <dbReference type="EMBL" id="SJZ78551.1"/>
    </source>
</evidence>
<evidence type="ECO:0000313" key="3">
    <source>
        <dbReference type="Proteomes" id="UP000190888"/>
    </source>
</evidence>
<dbReference type="RefSeq" id="WP_078831222.1">
    <property type="nucleotide sequence ID" value="NZ_FUWH01000004.1"/>
</dbReference>
<evidence type="ECO:0008006" key="4">
    <source>
        <dbReference type="Google" id="ProtNLM"/>
    </source>
</evidence>
<feature type="chain" id="PRO_5012956189" description="Chaperone of endosialidase" evidence="1">
    <location>
        <begin position="20"/>
        <end position="218"/>
    </location>
</feature>
<evidence type="ECO:0000256" key="1">
    <source>
        <dbReference type="SAM" id="SignalP"/>
    </source>
</evidence>
<proteinExistence type="predicted"/>
<gene>
    <name evidence="2" type="ORF">SAMN04488132_104255</name>
</gene>
<dbReference type="AlphaFoldDB" id="A0A1T4NGR6"/>